<dbReference type="InterPro" id="IPR036875">
    <property type="entry name" value="Znf_CCHC_sf"/>
</dbReference>
<gene>
    <name evidence="3" type="ORF">Sradi_1334200</name>
</gene>
<accession>A0AAW2US17</accession>
<dbReference type="Pfam" id="PF22936">
    <property type="entry name" value="Pol_BBD"/>
    <property type="match status" value="1"/>
</dbReference>
<organism evidence="3">
    <name type="scientific">Sesamum radiatum</name>
    <name type="common">Black benniseed</name>
    <dbReference type="NCBI Taxonomy" id="300843"/>
    <lineage>
        <taxon>Eukaryota</taxon>
        <taxon>Viridiplantae</taxon>
        <taxon>Streptophyta</taxon>
        <taxon>Embryophyta</taxon>
        <taxon>Tracheophyta</taxon>
        <taxon>Spermatophyta</taxon>
        <taxon>Magnoliopsida</taxon>
        <taxon>eudicotyledons</taxon>
        <taxon>Gunneridae</taxon>
        <taxon>Pentapetalae</taxon>
        <taxon>asterids</taxon>
        <taxon>lamiids</taxon>
        <taxon>Lamiales</taxon>
        <taxon>Pedaliaceae</taxon>
        <taxon>Sesamum</taxon>
    </lineage>
</organism>
<dbReference type="PANTHER" id="PTHR47592">
    <property type="entry name" value="PBF68 PROTEIN"/>
    <property type="match status" value="1"/>
</dbReference>
<dbReference type="PROSITE" id="PS50158">
    <property type="entry name" value="ZF_CCHC"/>
    <property type="match status" value="1"/>
</dbReference>
<dbReference type="SUPFAM" id="SSF57756">
    <property type="entry name" value="Retrovirus zinc finger-like domains"/>
    <property type="match status" value="1"/>
</dbReference>
<proteinExistence type="predicted"/>
<dbReference type="SMART" id="SM00343">
    <property type="entry name" value="ZnF_C2HC"/>
    <property type="match status" value="1"/>
</dbReference>
<dbReference type="InterPro" id="IPR001878">
    <property type="entry name" value="Znf_CCHC"/>
</dbReference>
<dbReference type="GO" id="GO:0008270">
    <property type="term" value="F:zinc ion binding"/>
    <property type="evidence" value="ECO:0007669"/>
    <property type="project" value="UniProtKB-KW"/>
</dbReference>
<keyword evidence="1" id="KW-0862">Zinc</keyword>
<dbReference type="Pfam" id="PF00098">
    <property type="entry name" value="zf-CCHC"/>
    <property type="match status" value="1"/>
</dbReference>
<sequence length="191" mass="21566">MKSGNLQIEAKANLEQNGNTSIKRHHIDYKAKKGRAKMIKGNCYSCGKRNHMANDCRLSKKNQAHISEVKSVPIDLGELNLSVLVFEANLVDNPREWWIDTGTTRHIYSDKEMFSTYILINRRTLFMGNSTTSNIVGIGNVVLKMTSGKELTLIDVLHVPDIRKNLVSGSLLVKSGFRLVFDLYLQRTTTL</sequence>
<reference evidence="3" key="1">
    <citation type="submission" date="2020-06" db="EMBL/GenBank/DDBJ databases">
        <authorList>
            <person name="Li T."/>
            <person name="Hu X."/>
            <person name="Zhang T."/>
            <person name="Song X."/>
            <person name="Zhang H."/>
            <person name="Dai N."/>
            <person name="Sheng W."/>
            <person name="Hou X."/>
            <person name="Wei L."/>
        </authorList>
    </citation>
    <scope>NUCLEOTIDE SEQUENCE</scope>
    <source>
        <strain evidence="3">G02</strain>
        <tissue evidence="3">Leaf</tissue>
    </source>
</reference>
<dbReference type="EMBL" id="JACGWJ010000005">
    <property type="protein sequence ID" value="KAL0419207.1"/>
    <property type="molecule type" value="Genomic_DNA"/>
</dbReference>
<evidence type="ECO:0000259" key="2">
    <source>
        <dbReference type="PROSITE" id="PS50158"/>
    </source>
</evidence>
<name>A0AAW2US17_SESRA</name>
<feature type="domain" description="CCHC-type" evidence="2">
    <location>
        <begin position="43"/>
        <end position="57"/>
    </location>
</feature>
<dbReference type="InterPro" id="IPR054722">
    <property type="entry name" value="PolX-like_BBD"/>
</dbReference>
<protein>
    <recommendedName>
        <fullName evidence="2">CCHC-type domain-containing protein</fullName>
    </recommendedName>
</protein>
<keyword evidence="1" id="KW-0863">Zinc-finger</keyword>
<evidence type="ECO:0000313" key="3">
    <source>
        <dbReference type="EMBL" id="KAL0419207.1"/>
    </source>
</evidence>
<dbReference type="GO" id="GO:0003676">
    <property type="term" value="F:nucleic acid binding"/>
    <property type="evidence" value="ECO:0007669"/>
    <property type="project" value="InterPro"/>
</dbReference>
<dbReference type="Gene3D" id="4.10.60.10">
    <property type="entry name" value="Zinc finger, CCHC-type"/>
    <property type="match status" value="1"/>
</dbReference>
<keyword evidence="1" id="KW-0479">Metal-binding</keyword>
<evidence type="ECO:0000256" key="1">
    <source>
        <dbReference type="PROSITE-ProRule" id="PRU00047"/>
    </source>
</evidence>
<reference evidence="3" key="2">
    <citation type="journal article" date="2024" name="Plant">
        <title>Genomic evolution and insights into agronomic trait innovations of Sesamum species.</title>
        <authorList>
            <person name="Miao H."/>
            <person name="Wang L."/>
            <person name="Qu L."/>
            <person name="Liu H."/>
            <person name="Sun Y."/>
            <person name="Le M."/>
            <person name="Wang Q."/>
            <person name="Wei S."/>
            <person name="Zheng Y."/>
            <person name="Lin W."/>
            <person name="Duan Y."/>
            <person name="Cao H."/>
            <person name="Xiong S."/>
            <person name="Wang X."/>
            <person name="Wei L."/>
            <person name="Li C."/>
            <person name="Ma Q."/>
            <person name="Ju M."/>
            <person name="Zhao R."/>
            <person name="Li G."/>
            <person name="Mu C."/>
            <person name="Tian Q."/>
            <person name="Mei H."/>
            <person name="Zhang T."/>
            <person name="Gao T."/>
            <person name="Zhang H."/>
        </authorList>
    </citation>
    <scope>NUCLEOTIDE SEQUENCE</scope>
    <source>
        <strain evidence="3">G02</strain>
    </source>
</reference>
<dbReference type="AlphaFoldDB" id="A0AAW2US17"/>
<comment type="caution">
    <text evidence="3">The sequence shown here is derived from an EMBL/GenBank/DDBJ whole genome shotgun (WGS) entry which is preliminary data.</text>
</comment>